<protein>
    <recommendedName>
        <fullName evidence="3">DUF1292 domain-containing protein</fullName>
    </recommendedName>
</protein>
<dbReference type="EMBL" id="JXLU01000010">
    <property type="protein sequence ID" value="KIO74133.1"/>
    <property type="molecule type" value="Genomic_DNA"/>
</dbReference>
<gene>
    <name evidence="1" type="ORF">B4167_0410</name>
</gene>
<evidence type="ECO:0000313" key="1">
    <source>
        <dbReference type="EMBL" id="KIO74133.1"/>
    </source>
</evidence>
<accession>A0A0D0EXM6</accession>
<dbReference type="AlphaFoldDB" id="A0A0D0EXM6"/>
<sequence length="44" mass="5226">MSYYLRDSVTVQKEQGEEVDYFIEALFDVDDESYALIRNDDETL</sequence>
<reference evidence="1 2" key="1">
    <citation type="submission" date="2015-01" db="EMBL/GenBank/DDBJ databases">
        <title>Draft Genome Sequences of Four Bacillus thermoamylovorans Strains, Isolated From Food Products.</title>
        <authorList>
            <person name="Krawcyk A.O."/>
            <person name="Berendsen E.M."/>
            <person name="Eijlander R.T."/>
            <person name="de Jong A."/>
            <person name="Wells-Bennik M."/>
            <person name="Kuipers O.P."/>
        </authorList>
    </citation>
    <scope>NUCLEOTIDE SEQUENCE [LARGE SCALE GENOMIC DNA]</scope>
    <source>
        <strain evidence="1 2">B4167</strain>
    </source>
</reference>
<organism evidence="1 2">
    <name type="scientific">Caldibacillus thermoamylovorans</name>
    <dbReference type="NCBI Taxonomy" id="35841"/>
    <lineage>
        <taxon>Bacteria</taxon>
        <taxon>Bacillati</taxon>
        <taxon>Bacillota</taxon>
        <taxon>Bacilli</taxon>
        <taxon>Bacillales</taxon>
        <taxon>Bacillaceae</taxon>
        <taxon>Caldibacillus</taxon>
    </lineage>
</organism>
<dbReference type="RefSeq" id="WP_268753525.1">
    <property type="nucleotide sequence ID" value="NZ_JXLR01000029.1"/>
</dbReference>
<name>A0A0D0EXM6_9BACI</name>
<dbReference type="Proteomes" id="UP000032076">
    <property type="component" value="Unassembled WGS sequence"/>
</dbReference>
<evidence type="ECO:0008006" key="3">
    <source>
        <dbReference type="Google" id="ProtNLM"/>
    </source>
</evidence>
<comment type="caution">
    <text evidence="1">The sequence shown here is derived from an EMBL/GenBank/DDBJ whole genome shotgun (WGS) entry which is preliminary data.</text>
</comment>
<evidence type="ECO:0000313" key="2">
    <source>
        <dbReference type="Proteomes" id="UP000032076"/>
    </source>
</evidence>
<proteinExistence type="predicted"/>